<feature type="transmembrane region" description="Helical" evidence="1">
    <location>
        <begin position="40"/>
        <end position="58"/>
    </location>
</feature>
<evidence type="ECO:0000313" key="2">
    <source>
        <dbReference type="EMBL" id="MFB9207460.1"/>
    </source>
</evidence>
<dbReference type="RefSeq" id="WP_189653578.1">
    <property type="nucleotide sequence ID" value="NZ_BMRC01000044.1"/>
</dbReference>
<keyword evidence="1" id="KW-0812">Transmembrane</keyword>
<evidence type="ECO:0000313" key="3">
    <source>
        <dbReference type="Proteomes" id="UP001589647"/>
    </source>
</evidence>
<feature type="transmembrane region" description="Helical" evidence="1">
    <location>
        <begin position="138"/>
        <end position="159"/>
    </location>
</feature>
<proteinExistence type="predicted"/>
<dbReference type="EMBL" id="JBHMEI010000056">
    <property type="protein sequence ID" value="MFB9207460.1"/>
    <property type="molecule type" value="Genomic_DNA"/>
</dbReference>
<sequence length="172" mass="17972">MMDFPWLSPVLRLLRWAVHGTFWALLVIALASVLDEGRSVEVAGGVLLGVLYGVGQVLQGDPPHLAGPGRAALGRVWLGLVTACWAVLAVAAAPFVWAAFPLLFAYLRLLPVWAGTFGVTLLTSAAIVAAGWHAGELSAALVLGPLAGAVVVSSLALAYETLCAEWARPPVR</sequence>
<protein>
    <submittedName>
        <fullName evidence="2">Uncharacterized protein</fullName>
    </submittedName>
</protein>
<organism evidence="2 3">
    <name type="scientific">Nonomuraea spiralis</name>
    <dbReference type="NCBI Taxonomy" id="46182"/>
    <lineage>
        <taxon>Bacteria</taxon>
        <taxon>Bacillati</taxon>
        <taxon>Actinomycetota</taxon>
        <taxon>Actinomycetes</taxon>
        <taxon>Streptosporangiales</taxon>
        <taxon>Streptosporangiaceae</taxon>
        <taxon>Nonomuraea</taxon>
    </lineage>
</organism>
<comment type="caution">
    <text evidence="2">The sequence shown here is derived from an EMBL/GenBank/DDBJ whole genome shotgun (WGS) entry which is preliminary data.</text>
</comment>
<keyword evidence="1" id="KW-1133">Transmembrane helix</keyword>
<keyword evidence="1" id="KW-0472">Membrane</keyword>
<feature type="transmembrane region" description="Helical" evidence="1">
    <location>
        <begin position="112"/>
        <end position="132"/>
    </location>
</feature>
<gene>
    <name evidence="2" type="ORF">ACFFV7_40175</name>
</gene>
<accession>A0ABV5ITZ4</accession>
<name>A0ABV5ITZ4_9ACTN</name>
<evidence type="ECO:0000256" key="1">
    <source>
        <dbReference type="SAM" id="Phobius"/>
    </source>
</evidence>
<dbReference type="Proteomes" id="UP001589647">
    <property type="component" value="Unassembled WGS sequence"/>
</dbReference>
<feature type="transmembrane region" description="Helical" evidence="1">
    <location>
        <begin position="13"/>
        <end position="33"/>
    </location>
</feature>
<reference evidence="2 3" key="1">
    <citation type="submission" date="2024-09" db="EMBL/GenBank/DDBJ databases">
        <authorList>
            <person name="Sun Q."/>
            <person name="Mori K."/>
        </authorList>
    </citation>
    <scope>NUCLEOTIDE SEQUENCE [LARGE SCALE GENOMIC DNA]</scope>
    <source>
        <strain evidence="2 3">CCM 3426</strain>
    </source>
</reference>
<keyword evidence="3" id="KW-1185">Reference proteome</keyword>
<feature type="transmembrane region" description="Helical" evidence="1">
    <location>
        <begin position="78"/>
        <end position="100"/>
    </location>
</feature>